<dbReference type="RefSeq" id="WP_006668548.1">
    <property type="nucleotide sequence ID" value="NZ_ABYK01000006.1"/>
</dbReference>
<keyword evidence="2" id="KW-1185">Reference proteome</keyword>
<organism evidence="1 2">
    <name type="scientific">Limnospira maxima CS-328</name>
    <dbReference type="NCBI Taxonomy" id="513049"/>
    <lineage>
        <taxon>Bacteria</taxon>
        <taxon>Bacillati</taxon>
        <taxon>Cyanobacteriota</taxon>
        <taxon>Cyanophyceae</taxon>
        <taxon>Oscillatoriophycideae</taxon>
        <taxon>Oscillatoriales</taxon>
        <taxon>Sirenicapillariaceae</taxon>
        <taxon>Limnospira</taxon>
    </lineage>
</organism>
<dbReference type="AlphaFoldDB" id="B5VXC4"/>
<sequence length="126" mass="14636">MNYNVIALACESLSYREKLRLAQLLIQVARKEEENANPQNRIEIIEATTDQNTTGKEASKDMNTIEYIENRLLKLKPTKIKSLTNSIKSMYQFQGGISDDDINEIILDLQKRNFINIEQNRVIYLQ</sequence>
<dbReference type="EMBL" id="ABYK01000006">
    <property type="protein sequence ID" value="EDZ96129.1"/>
    <property type="molecule type" value="Genomic_DNA"/>
</dbReference>
<evidence type="ECO:0000313" key="1">
    <source>
        <dbReference type="EMBL" id="EDZ96129.1"/>
    </source>
</evidence>
<accession>B5VXC4</accession>
<gene>
    <name evidence="1" type="ORF">AmaxDRAFT_1166</name>
</gene>
<evidence type="ECO:0000313" key="2">
    <source>
        <dbReference type="Proteomes" id="UP000004061"/>
    </source>
</evidence>
<comment type="caution">
    <text evidence="1">The sequence shown here is derived from an EMBL/GenBank/DDBJ whole genome shotgun (WGS) entry which is preliminary data.</text>
</comment>
<reference evidence="1 2" key="1">
    <citation type="journal article" date="2011" name="Appl. Environ. Microbiol.">
        <title>Contribution of a Sodium Ion Gradient to Energy Conservation during Fermentation in the Cyanobacterium Arthrospira (Spirulina) maxima CS-328.</title>
        <authorList>
            <person name="Carrieri D."/>
            <person name="Ananyev G."/>
            <person name="Lenz O."/>
            <person name="Bryant D.A."/>
            <person name="Dismukes G.C."/>
        </authorList>
    </citation>
    <scope>NUCLEOTIDE SEQUENCE [LARGE SCALE GENOMIC DNA]</scope>
    <source>
        <strain evidence="1 2">CS-328</strain>
    </source>
</reference>
<dbReference type="Proteomes" id="UP000004061">
    <property type="component" value="Unassembled WGS sequence"/>
</dbReference>
<protein>
    <submittedName>
        <fullName evidence="1">Uncharacterized protein</fullName>
    </submittedName>
</protein>
<name>B5VXC4_LIMMA</name>
<proteinExistence type="predicted"/>